<evidence type="ECO:0000313" key="1">
    <source>
        <dbReference type="EMBL" id="EGH11875.1"/>
    </source>
</evidence>
<reference evidence="1 2" key="1">
    <citation type="journal article" date="2011" name="PLoS Pathog.">
        <title>Dynamic evolution of pathogenicity revealed by sequencing and comparative genomics of 19 Pseudomonas syringae isolates.</title>
        <authorList>
            <person name="Baltrus D.A."/>
            <person name="Nishimura M.T."/>
            <person name="Romanchuk A."/>
            <person name="Chang J.H."/>
            <person name="Mukhtar M.S."/>
            <person name="Cherkis K."/>
            <person name="Roach J."/>
            <person name="Grant S.R."/>
            <person name="Jones C.D."/>
            <person name="Dangl J.L."/>
        </authorList>
    </citation>
    <scope>NUCLEOTIDE SEQUENCE [LARGE SCALE GENOMIC DNA]</scope>
    <source>
        <strain evidence="2">race 4</strain>
    </source>
</reference>
<dbReference type="Proteomes" id="UP000005466">
    <property type="component" value="Unassembled WGS sequence"/>
</dbReference>
<sequence>MENMQKQLFLANRALIEKLVPIPQELLAFE</sequence>
<dbReference type="AlphaFoldDB" id="F3C3X3"/>
<proteinExistence type="predicted"/>
<dbReference type="EMBL" id="ADWY01000502">
    <property type="protein sequence ID" value="EGH11875.1"/>
    <property type="molecule type" value="Genomic_DNA"/>
</dbReference>
<dbReference type="HOGENOM" id="CLU_3407631_0_0_6"/>
<protein>
    <submittedName>
        <fullName evidence="1">Uncharacterized protein</fullName>
    </submittedName>
</protein>
<evidence type="ECO:0000313" key="2">
    <source>
        <dbReference type="Proteomes" id="UP000005466"/>
    </source>
</evidence>
<gene>
    <name evidence="1" type="ORF">Pgy4_11507</name>
</gene>
<accession>F3C3X3</accession>
<organism evidence="1 2">
    <name type="scientific">Pseudomonas savastanoi pv. glycinea str. race 4</name>
    <dbReference type="NCBI Taxonomy" id="875330"/>
    <lineage>
        <taxon>Bacteria</taxon>
        <taxon>Pseudomonadati</taxon>
        <taxon>Pseudomonadota</taxon>
        <taxon>Gammaproteobacteria</taxon>
        <taxon>Pseudomonadales</taxon>
        <taxon>Pseudomonadaceae</taxon>
        <taxon>Pseudomonas</taxon>
    </lineage>
</organism>
<feature type="non-terminal residue" evidence="1">
    <location>
        <position position="30"/>
    </location>
</feature>
<name>F3C3X3_PSESG</name>
<comment type="caution">
    <text evidence="1">The sequence shown here is derived from an EMBL/GenBank/DDBJ whole genome shotgun (WGS) entry which is preliminary data.</text>
</comment>